<organism evidence="1 2">
    <name type="scientific">Denticeps clupeoides</name>
    <name type="common">denticle herring</name>
    <dbReference type="NCBI Taxonomy" id="299321"/>
    <lineage>
        <taxon>Eukaryota</taxon>
        <taxon>Metazoa</taxon>
        <taxon>Chordata</taxon>
        <taxon>Craniata</taxon>
        <taxon>Vertebrata</taxon>
        <taxon>Euteleostomi</taxon>
        <taxon>Actinopterygii</taxon>
        <taxon>Neopterygii</taxon>
        <taxon>Teleostei</taxon>
        <taxon>Clupei</taxon>
        <taxon>Clupeiformes</taxon>
        <taxon>Denticipitoidei</taxon>
        <taxon>Denticipitidae</taxon>
        <taxon>Denticeps</taxon>
    </lineage>
</organism>
<evidence type="ECO:0000313" key="1">
    <source>
        <dbReference type="Ensembl" id="ENSDCDP00010039509.1"/>
    </source>
</evidence>
<proteinExistence type="predicted"/>
<dbReference type="Gene3D" id="3.30.420.40">
    <property type="match status" value="1"/>
</dbReference>
<reference evidence="1 2" key="1">
    <citation type="submission" date="2020-06" db="EMBL/GenBank/DDBJ databases">
        <authorList>
            <consortium name="Wellcome Sanger Institute Data Sharing"/>
        </authorList>
    </citation>
    <scope>NUCLEOTIDE SEQUENCE [LARGE SCALE GENOMIC DNA]</scope>
</reference>
<keyword evidence="2" id="KW-1185">Reference proteome</keyword>
<dbReference type="Proteomes" id="UP000694580">
    <property type="component" value="Chromosome 1"/>
</dbReference>
<protein>
    <submittedName>
        <fullName evidence="1">Uncharacterized protein</fullName>
    </submittedName>
</protein>
<reference evidence="1" key="2">
    <citation type="submission" date="2025-08" db="UniProtKB">
        <authorList>
            <consortium name="Ensembl"/>
        </authorList>
    </citation>
    <scope>IDENTIFICATION</scope>
</reference>
<dbReference type="GeneTree" id="ENSGT01050000247629"/>
<dbReference type="InterPro" id="IPR039758">
    <property type="entry name" value="NAGK-like"/>
</dbReference>
<dbReference type="SUPFAM" id="SSF53067">
    <property type="entry name" value="Actin-like ATPase domain"/>
    <property type="match status" value="1"/>
</dbReference>
<dbReference type="InterPro" id="IPR043129">
    <property type="entry name" value="ATPase_NBD"/>
</dbReference>
<dbReference type="AlphaFoldDB" id="A0AAY4D350"/>
<reference evidence="1" key="3">
    <citation type="submission" date="2025-09" db="UniProtKB">
        <authorList>
            <consortium name="Ensembl"/>
        </authorList>
    </citation>
    <scope>IDENTIFICATION</scope>
</reference>
<evidence type="ECO:0000313" key="2">
    <source>
        <dbReference type="Proteomes" id="UP000694580"/>
    </source>
</evidence>
<sequence length="123" mass="13069">IAGDALCQHIFTQAGRLLAKHIVAVLPQAQQTLFSGELGLPILCEGAVWGSWELMKSACHGCPLLTQGDGLNAEDKFPCVLMTLCKSSALGGAKLGAQNVGAVLPLDYQANVNVFYRHSFTNQ</sequence>
<dbReference type="PANTHER" id="PTHR12862">
    <property type="entry name" value="BADF TYPE ATPASE DOMAIN-CONTAINING PROTEIN"/>
    <property type="match status" value="1"/>
</dbReference>
<dbReference type="GO" id="GO:0045127">
    <property type="term" value="F:N-acetylglucosamine kinase activity"/>
    <property type="evidence" value="ECO:0007669"/>
    <property type="project" value="InterPro"/>
</dbReference>
<accession>A0AAY4D350</accession>
<name>A0AAY4D350_9TELE</name>
<dbReference type="PANTHER" id="PTHR12862:SF0">
    <property type="entry name" value="N-ACETYL-D-GLUCOSAMINE KINASE"/>
    <property type="match status" value="1"/>
</dbReference>
<dbReference type="Ensembl" id="ENSDCDT00010049289.1">
    <property type="protein sequence ID" value="ENSDCDP00010039509.1"/>
    <property type="gene ID" value="ENSDCDG00010025408.1"/>
</dbReference>